<dbReference type="Proteomes" id="UP000037530">
    <property type="component" value="Unassembled WGS sequence"/>
</dbReference>
<dbReference type="PATRIC" id="fig|171383.3.peg.4223"/>
<name>A0A0M0HUI1_9VIBR</name>
<sequence>MPISLVVAILVFILLSAWAFNRFFQKHIQGVGAPEQTAEVTVLDKQTIEVEDAAPGQDEQEYWIYVQKGRLGPKREFQVGVHYFHALNPGDRGTLTYQGNKFLHFAIKR</sequence>
<comment type="caution">
    <text evidence="1">The sequence shown here is derived from an EMBL/GenBank/DDBJ whole genome shotgun (WGS) entry which is preliminary data.</text>
</comment>
<dbReference type="Gene3D" id="2.40.50.660">
    <property type="match status" value="1"/>
</dbReference>
<protein>
    <submittedName>
        <fullName evidence="1">RNA polymerase subunit sigma</fullName>
    </submittedName>
</protein>
<keyword evidence="2" id="KW-1185">Reference proteome</keyword>
<accession>A0A0M0HUI1</accession>
<dbReference type="EMBL" id="LHPI01000031">
    <property type="protein sequence ID" value="KOO05746.1"/>
    <property type="molecule type" value="Genomic_DNA"/>
</dbReference>
<dbReference type="STRING" id="171383.AKJ31_20670"/>
<evidence type="ECO:0000313" key="1">
    <source>
        <dbReference type="EMBL" id="KOO05746.1"/>
    </source>
</evidence>
<reference evidence="2" key="1">
    <citation type="submission" date="2015-08" db="EMBL/GenBank/DDBJ databases">
        <title>Vibrio galatheae sp. nov., a novel member of the Vibrionaceae family isolated from the Solomon Islands.</title>
        <authorList>
            <person name="Giubergia S."/>
            <person name="Machado H."/>
            <person name="Mateiu R.V."/>
            <person name="Gram L."/>
        </authorList>
    </citation>
    <scope>NUCLEOTIDE SEQUENCE [LARGE SCALE GENOMIC DNA]</scope>
    <source>
        <strain evidence="2">DSM 19134</strain>
    </source>
</reference>
<dbReference type="Pfam" id="PF10694">
    <property type="entry name" value="DUF2500"/>
    <property type="match status" value="1"/>
</dbReference>
<dbReference type="InterPro" id="IPR019635">
    <property type="entry name" value="DUF2500"/>
</dbReference>
<evidence type="ECO:0000313" key="2">
    <source>
        <dbReference type="Proteomes" id="UP000037530"/>
    </source>
</evidence>
<organism evidence="1 2">
    <name type="scientific">Vibrio hepatarius</name>
    <dbReference type="NCBI Taxonomy" id="171383"/>
    <lineage>
        <taxon>Bacteria</taxon>
        <taxon>Pseudomonadati</taxon>
        <taxon>Pseudomonadota</taxon>
        <taxon>Gammaproteobacteria</taxon>
        <taxon>Vibrionales</taxon>
        <taxon>Vibrionaceae</taxon>
        <taxon>Vibrio</taxon>
        <taxon>Vibrio oreintalis group</taxon>
    </lineage>
</organism>
<gene>
    <name evidence="1" type="ORF">AKJ31_20670</name>
</gene>
<dbReference type="OrthoDB" id="5917531at2"/>
<dbReference type="AlphaFoldDB" id="A0A0M0HUI1"/>
<proteinExistence type="predicted"/>
<dbReference type="RefSeq" id="WP_053410925.1">
    <property type="nucleotide sequence ID" value="NZ_DAIPHI010000110.1"/>
</dbReference>